<sequence length="303" mass="32580">MASKTFLIVGATGTQGSSVVKALLADPSLPTDAHILALTRNASSPKAKSLAALDSRVEVLSGDPKDANAIFENSPYPIDAVFCVTVHGPAGAEEAQADGLIKASLENNVKHFVFTSADRGGEKVSDTNPTPVPHIATKYRIELHLRGMAEGTDMKWTILRPVTFMDNLTPDFLGKGFTAMWNQVGKKPVQIVAASDIGHFAATALLNREKYAGKKIGIAGDELNYEQACKVFKERIGVDMPTTFCAVGSLIKFADKDLGAMFKWFENDGFAVDIAAARKEYPGLQDLGTWLEKSSAFKKAEKA</sequence>
<dbReference type="Proteomes" id="UP000177625">
    <property type="component" value="Unassembled WGS sequence"/>
</dbReference>
<protein>
    <submittedName>
        <fullName evidence="4">Related to NmrA-like family protein</fullName>
    </submittedName>
</protein>
<dbReference type="Gene3D" id="3.90.25.10">
    <property type="entry name" value="UDP-galactose 4-epimerase, domain 1"/>
    <property type="match status" value="1"/>
</dbReference>
<keyword evidence="2" id="KW-0521">NADP</keyword>
<dbReference type="Gene3D" id="3.40.50.720">
    <property type="entry name" value="NAD(P)-binding Rossmann-like Domain"/>
    <property type="match status" value="1"/>
</dbReference>
<evidence type="ECO:0000313" key="4">
    <source>
        <dbReference type="EMBL" id="CZT51060.1"/>
    </source>
</evidence>
<dbReference type="SUPFAM" id="SSF51735">
    <property type="entry name" value="NAD(P)-binding Rossmann-fold domains"/>
    <property type="match status" value="1"/>
</dbReference>
<dbReference type="InterPro" id="IPR051164">
    <property type="entry name" value="NmrA-like_oxidored"/>
</dbReference>
<dbReference type="InterPro" id="IPR008030">
    <property type="entry name" value="NmrA-like"/>
</dbReference>
<dbReference type="PANTHER" id="PTHR42748:SF7">
    <property type="entry name" value="NMRA LIKE REDOX SENSOR 1-RELATED"/>
    <property type="match status" value="1"/>
</dbReference>
<organism evidence="4 5">
    <name type="scientific">Rhynchosporium secalis</name>
    <name type="common">Barley scald fungus</name>
    <dbReference type="NCBI Taxonomy" id="38038"/>
    <lineage>
        <taxon>Eukaryota</taxon>
        <taxon>Fungi</taxon>
        <taxon>Dikarya</taxon>
        <taxon>Ascomycota</taxon>
        <taxon>Pezizomycotina</taxon>
        <taxon>Leotiomycetes</taxon>
        <taxon>Helotiales</taxon>
        <taxon>Ploettnerulaceae</taxon>
        <taxon>Rhynchosporium</taxon>
    </lineage>
</organism>
<dbReference type="InterPro" id="IPR036291">
    <property type="entry name" value="NAD(P)-bd_dom_sf"/>
</dbReference>
<dbReference type="GO" id="GO:0005634">
    <property type="term" value="C:nucleus"/>
    <property type="evidence" value="ECO:0007669"/>
    <property type="project" value="TreeGrafter"/>
</dbReference>
<dbReference type="EMBL" id="FJVC01000471">
    <property type="protein sequence ID" value="CZT51060.1"/>
    <property type="molecule type" value="Genomic_DNA"/>
</dbReference>
<accession>A0A1E1MPM8</accession>
<evidence type="ECO:0000256" key="2">
    <source>
        <dbReference type="ARBA" id="ARBA00022857"/>
    </source>
</evidence>
<feature type="domain" description="NmrA-like" evidence="3">
    <location>
        <begin position="3"/>
        <end position="275"/>
    </location>
</feature>
<evidence type="ECO:0000256" key="1">
    <source>
        <dbReference type="ARBA" id="ARBA00006328"/>
    </source>
</evidence>
<proteinExistence type="inferred from homology"/>
<evidence type="ECO:0000259" key="3">
    <source>
        <dbReference type="Pfam" id="PF05368"/>
    </source>
</evidence>
<comment type="similarity">
    <text evidence="1">Belongs to the NmrA-type oxidoreductase family.</text>
</comment>
<dbReference type="AlphaFoldDB" id="A0A1E1MPM8"/>
<gene>
    <name evidence="4" type="ORF">RSE6_12143</name>
</gene>
<evidence type="ECO:0000313" key="5">
    <source>
        <dbReference type="Proteomes" id="UP000177625"/>
    </source>
</evidence>
<name>A0A1E1MPM8_RHYSE</name>
<keyword evidence="5" id="KW-1185">Reference proteome</keyword>
<dbReference type="Pfam" id="PF05368">
    <property type="entry name" value="NmrA"/>
    <property type="match status" value="1"/>
</dbReference>
<dbReference type="PANTHER" id="PTHR42748">
    <property type="entry name" value="NITROGEN METABOLITE REPRESSION PROTEIN NMRA FAMILY MEMBER"/>
    <property type="match status" value="1"/>
</dbReference>
<reference evidence="5" key="1">
    <citation type="submission" date="2016-03" db="EMBL/GenBank/DDBJ databases">
        <authorList>
            <person name="Guldener U."/>
        </authorList>
    </citation>
    <scope>NUCLEOTIDE SEQUENCE [LARGE SCALE GENOMIC DNA]</scope>
</reference>